<organism evidence="1 2">
    <name type="scientific">Streptomyces dysideae</name>
    <dbReference type="NCBI Taxonomy" id="909626"/>
    <lineage>
        <taxon>Bacteria</taxon>
        <taxon>Bacillati</taxon>
        <taxon>Actinomycetota</taxon>
        <taxon>Actinomycetes</taxon>
        <taxon>Kitasatosporales</taxon>
        <taxon>Streptomycetaceae</taxon>
        <taxon>Streptomyces</taxon>
    </lineage>
</organism>
<protein>
    <submittedName>
        <fullName evidence="1">Uncharacterized protein</fullName>
    </submittedName>
</protein>
<dbReference type="RefSeq" id="WP_067021803.1">
    <property type="nucleotide sequence ID" value="NZ_KQ949083.1"/>
</dbReference>
<evidence type="ECO:0000313" key="1">
    <source>
        <dbReference type="EMBL" id="KUO19960.1"/>
    </source>
</evidence>
<reference evidence="1 2" key="1">
    <citation type="submission" date="2015-10" db="EMBL/GenBank/DDBJ databases">
        <title>Draft genome sequence of Streptomyces sp. RV15, isolated from a marine sponge.</title>
        <authorList>
            <person name="Ruckert C."/>
            <person name="Abdelmohsen U.R."/>
            <person name="Winkler A."/>
            <person name="Hentschel U."/>
            <person name="Kalinowski J."/>
            <person name="Kampfer P."/>
            <person name="Glaeser S."/>
        </authorList>
    </citation>
    <scope>NUCLEOTIDE SEQUENCE [LARGE SCALE GENOMIC DNA]</scope>
    <source>
        <strain evidence="1 2">RV15</strain>
    </source>
</reference>
<dbReference type="AlphaFoldDB" id="A0A101UZX5"/>
<dbReference type="STRING" id="909626.AQJ91_16725"/>
<evidence type="ECO:0000313" key="2">
    <source>
        <dbReference type="Proteomes" id="UP000053260"/>
    </source>
</evidence>
<keyword evidence="2" id="KW-1185">Reference proteome</keyword>
<proteinExistence type="predicted"/>
<name>A0A101UZX5_9ACTN</name>
<dbReference type="Proteomes" id="UP000053260">
    <property type="component" value="Unassembled WGS sequence"/>
</dbReference>
<dbReference type="EMBL" id="LMXB01000046">
    <property type="protein sequence ID" value="KUO19960.1"/>
    <property type="molecule type" value="Genomic_DNA"/>
</dbReference>
<sequence>MVDGPAGGPIGNPTVRIGFTASTALCTPGSPAQPDAYGLGTQGGPARRVRLLAEAGFRDAALVADTGFNLVSAAVK</sequence>
<dbReference type="OrthoDB" id="9801363at2"/>
<accession>A0A101UZX5</accession>
<comment type="caution">
    <text evidence="1">The sequence shown here is derived from an EMBL/GenBank/DDBJ whole genome shotgun (WGS) entry which is preliminary data.</text>
</comment>
<gene>
    <name evidence="1" type="ORF">AQJ91_16725</name>
</gene>